<dbReference type="PANTHER" id="PTHR31168">
    <property type="entry name" value="OS02G0292800 PROTEIN"/>
    <property type="match status" value="1"/>
</dbReference>
<dbReference type="OrthoDB" id="761598at2759"/>
<comment type="caution">
    <text evidence="2">The sequence shown here is derived from an EMBL/GenBank/DDBJ whole genome shotgun (WGS) entry which is preliminary data.</text>
</comment>
<accession>A0A843XGQ3</accession>
<dbReference type="EMBL" id="NMUH01008236">
    <property type="protein sequence ID" value="MQM18496.1"/>
    <property type="molecule type" value="Genomic_DNA"/>
</dbReference>
<dbReference type="InterPro" id="IPR006747">
    <property type="entry name" value="DUF599"/>
</dbReference>
<sequence>MVTAANSPMKKQSIDLVLVPLGLLVLLTYHVWLVKRVRRHPTSTVMGVNAINRRAWVHSMMEEPAKTGVLAVQSLRNNIMASTLMASTAIMLCSLIAVLMTNSGGWPSRLEEGRAKMVVGDVSELGLTIKFFAILACFLLAFLFEVQSVRYYSHSSILINVPAAAAAPKAGQWTSRQPRLITPEYVAETVNMASYFWSLGLRAFYFSFPLFLWIFGPIPMFLCSVVLVFLLYFLDLSSTGGVDHNGASGRDADDPEAAAHSEC</sequence>
<protein>
    <recommendedName>
        <fullName evidence="4">DUF599 domain-containing protein</fullName>
    </recommendedName>
</protein>
<feature type="transmembrane region" description="Helical" evidence="1">
    <location>
        <begin position="125"/>
        <end position="144"/>
    </location>
</feature>
<evidence type="ECO:0008006" key="4">
    <source>
        <dbReference type="Google" id="ProtNLM"/>
    </source>
</evidence>
<name>A0A843XGQ3_COLES</name>
<feature type="transmembrane region" description="Helical" evidence="1">
    <location>
        <begin position="16"/>
        <end position="34"/>
    </location>
</feature>
<feature type="transmembrane region" description="Helical" evidence="1">
    <location>
        <begin position="211"/>
        <end position="234"/>
    </location>
</feature>
<dbReference type="PANTHER" id="PTHR31168:SF1">
    <property type="entry name" value="DUF599 FAMILY PROTEIN"/>
    <property type="match status" value="1"/>
</dbReference>
<reference evidence="2" key="1">
    <citation type="submission" date="2017-07" db="EMBL/GenBank/DDBJ databases">
        <title>Taro Niue Genome Assembly and Annotation.</title>
        <authorList>
            <person name="Atibalentja N."/>
            <person name="Keating K."/>
            <person name="Fields C.J."/>
        </authorList>
    </citation>
    <scope>NUCLEOTIDE SEQUENCE</scope>
    <source>
        <strain evidence="2">Niue_2</strain>
        <tissue evidence="2">Leaf</tissue>
    </source>
</reference>
<evidence type="ECO:0000256" key="1">
    <source>
        <dbReference type="SAM" id="Phobius"/>
    </source>
</evidence>
<feature type="transmembrane region" description="Helical" evidence="1">
    <location>
        <begin position="84"/>
        <end position="105"/>
    </location>
</feature>
<organism evidence="2 3">
    <name type="scientific">Colocasia esculenta</name>
    <name type="common">Wild taro</name>
    <name type="synonym">Arum esculentum</name>
    <dbReference type="NCBI Taxonomy" id="4460"/>
    <lineage>
        <taxon>Eukaryota</taxon>
        <taxon>Viridiplantae</taxon>
        <taxon>Streptophyta</taxon>
        <taxon>Embryophyta</taxon>
        <taxon>Tracheophyta</taxon>
        <taxon>Spermatophyta</taxon>
        <taxon>Magnoliopsida</taxon>
        <taxon>Liliopsida</taxon>
        <taxon>Araceae</taxon>
        <taxon>Aroideae</taxon>
        <taxon>Colocasieae</taxon>
        <taxon>Colocasia</taxon>
    </lineage>
</organism>
<dbReference type="AlphaFoldDB" id="A0A843XGQ3"/>
<gene>
    <name evidence="2" type="ORF">Taro_051490</name>
</gene>
<evidence type="ECO:0000313" key="2">
    <source>
        <dbReference type="EMBL" id="MQM18496.1"/>
    </source>
</evidence>
<evidence type="ECO:0000313" key="3">
    <source>
        <dbReference type="Proteomes" id="UP000652761"/>
    </source>
</evidence>
<keyword evidence="1" id="KW-0472">Membrane</keyword>
<keyword evidence="1" id="KW-1133">Transmembrane helix</keyword>
<dbReference type="Proteomes" id="UP000652761">
    <property type="component" value="Unassembled WGS sequence"/>
</dbReference>
<keyword evidence="3" id="KW-1185">Reference proteome</keyword>
<proteinExistence type="predicted"/>
<dbReference type="Pfam" id="PF04654">
    <property type="entry name" value="DUF599"/>
    <property type="match status" value="1"/>
</dbReference>
<keyword evidence="1" id="KW-0812">Transmembrane</keyword>